<evidence type="ECO:0000313" key="4">
    <source>
        <dbReference type="Proteomes" id="UP000294930"/>
    </source>
</evidence>
<protein>
    <recommendedName>
        <fullName evidence="5">Chromosome partition protein Smc</fullName>
    </recommendedName>
</protein>
<proteinExistence type="predicted"/>
<accession>A0ABY2G7U5</accession>
<keyword evidence="2" id="KW-0812">Transmembrane</keyword>
<feature type="transmembrane region" description="Helical" evidence="2">
    <location>
        <begin position="305"/>
        <end position="323"/>
    </location>
</feature>
<comment type="caution">
    <text evidence="3">The sequence shown here is derived from an EMBL/GenBank/DDBJ whole genome shotgun (WGS) entry which is preliminary data.</text>
</comment>
<evidence type="ECO:0008006" key="5">
    <source>
        <dbReference type="Google" id="ProtNLM"/>
    </source>
</evidence>
<evidence type="ECO:0000256" key="2">
    <source>
        <dbReference type="SAM" id="Phobius"/>
    </source>
</evidence>
<sequence>MTPTEFENHQVFEKLDQISSRIEEKELRELIGVDSINFFETAIGYLKDRLKLTIPTIVQEAELTNISKEIENSLTQINSFVGNKNTGHITNATNHLYTATSRVRNLPLPFAKNDFNFSKNIANFEKITKEKYDLLETENKELKKQFDALSKKLEETDKALENVNTTLKQKELEIQNLNKSFQTNFETIKTSATQNYEQDRKTFRAEFDTSKKTLADEVESLKSEINTGTDQIIKDLEAKLEEAKKIVGVVSDKAVTGNYQKVANSHKTTADVFRVIAIILMIGLSGILIYTIWDISGENFDWTKSLIRILAAAALSYPATYAARESSKHRKLEVLNRKAELELTAINPFIELLPEPKKQAIKEKLVEKYFGNSGNLMNDLDDKKEEDVSISSIERIIKTLLPFIKK</sequence>
<keyword evidence="2" id="KW-0472">Membrane</keyword>
<keyword evidence="4" id="KW-1185">Reference proteome</keyword>
<dbReference type="RefSeq" id="WP_134199252.1">
    <property type="nucleotide sequence ID" value="NZ_SOQZ01000002.1"/>
</dbReference>
<feature type="coiled-coil region" evidence="1">
    <location>
        <begin position="125"/>
        <end position="180"/>
    </location>
</feature>
<dbReference type="Proteomes" id="UP000294930">
    <property type="component" value="Unassembled WGS sequence"/>
</dbReference>
<keyword evidence="2" id="KW-1133">Transmembrane helix</keyword>
<name>A0ABY2G7U5_9FLAO</name>
<gene>
    <name evidence="3" type="ORF">A8975_1354</name>
</gene>
<evidence type="ECO:0000256" key="1">
    <source>
        <dbReference type="SAM" id="Coils"/>
    </source>
</evidence>
<keyword evidence="1" id="KW-0175">Coiled coil</keyword>
<organism evidence="3 4">
    <name type="scientific">Meridianimaribacter flavus</name>
    <dbReference type="NCBI Taxonomy" id="571115"/>
    <lineage>
        <taxon>Bacteria</taxon>
        <taxon>Pseudomonadati</taxon>
        <taxon>Bacteroidota</taxon>
        <taxon>Flavobacteriia</taxon>
        <taxon>Flavobacteriales</taxon>
        <taxon>Flavobacteriaceae</taxon>
        <taxon>Meridianimaribacter</taxon>
    </lineage>
</organism>
<feature type="transmembrane region" description="Helical" evidence="2">
    <location>
        <begin position="272"/>
        <end position="293"/>
    </location>
</feature>
<reference evidence="3 4" key="1">
    <citation type="submission" date="2019-03" db="EMBL/GenBank/DDBJ databases">
        <title>Genomic Encyclopedia of Type Strains, Phase III (KMG-III): the genomes of soil and plant-associated and newly described type strains.</title>
        <authorList>
            <person name="Whitman W."/>
        </authorList>
    </citation>
    <scope>NUCLEOTIDE SEQUENCE [LARGE SCALE GENOMIC DNA]</scope>
    <source>
        <strain evidence="3 4">CGMCC 1.10957</strain>
    </source>
</reference>
<evidence type="ECO:0000313" key="3">
    <source>
        <dbReference type="EMBL" id="TDY12589.1"/>
    </source>
</evidence>
<dbReference type="SUPFAM" id="SSF58113">
    <property type="entry name" value="Apolipoprotein A-I"/>
    <property type="match status" value="1"/>
</dbReference>
<dbReference type="EMBL" id="SOQZ01000002">
    <property type="protein sequence ID" value="TDY12589.1"/>
    <property type="molecule type" value="Genomic_DNA"/>
</dbReference>